<sequence>MCHACCCTANSRLMPEEPKKSTASKSMTPTGGGVVVEHGVGLGEQSLVGGHVYLASHRDDRDLVLDHNVSGHLLHGTLG</sequence>
<dbReference type="EMBL" id="CP016793">
    <property type="protein sequence ID" value="ANZ36058.1"/>
    <property type="molecule type" value="Genomic_DNA"/>
</dbReference>
<name>A0A1B2HEB9_9PSEU</name>
<evidence type="ECO:0000313" key="1">
    <source>
        <dbReference type="EMBL" id="ANZ36058.1"/>
    </source>
</evidence>
<gene>
    <name evidence="1" type="ORF">BBK82_08230</name>
</gene>
<reference evidence="1 2" key="1">
    <citation type="submission" date="2016-07" db="EMBL/GenBank/DDBJ databases">
        <title>Complete genome sequence of the Lentzea guizhouensis DHS C013.</title>
        <authorList>
            <person name="Cao C."/>
        </authorList>
    </citation>
    <scope>NUCLEOTIDE SEQUENCE [LARGE SCALE GENOMIC DNA]</scope>
    <source>
        <strain evidence="1 2">DHS C013</strain>
    </source>
</reference>
<evidence type="ECO:0000313" key="2">
    <source>
        <dbReference type="Proteomes" id="UP000093053"/>
    </source>
</evidence>
<protein>
    <submittedName>
        <fullName evidence="1">Uncharacterized protein</fullName>
    </submittedName>
</protein>
<accession>A0A1B2HEB9</accession>
<dbReference type="KEGG" id="led:BBK82_08230"/>
<organism evidence="1 2">
    <name type="scientific">Lentzea guizhouensis</name>
    <dbReference type="NCBI Taxonomy" id="1586287"/>
    <lineage>
        <taxon>Bacteria</taxon>
        <taxon>Bacillati</taxon>
        <taxon>Actinomycetota</taxon>
        <taxon>Actinomycetes</taxon>
        <taxon>Pseudonocardiales</taxon>
        <taxon>Pseudonocardiaceae</taxon>
        <taxon>Lentzea</taxon>
    </lineage>
</organism>
<dbReference type="Proteomes" id="UP000093053">
    <property type="component" value="Chromosome"/>
</dbReference>
<proteinExistence type="predicted"/>
<keyword evidence="2" id="KW-1185">Reference proteome</keyword>
<dbReference type="AlphaFoldDB" id="A0A1B2HEB9"/>